<protein>
    <recommendedName>
        <fullName evidence="1">MPN domain-containing protein</fullName>
    </recommendedName>
</protein>
<name>A0A6V7PTY8_ANACO</name>
<dbReference type="Gene3D" id="3.40.140.10">
    <property type="entry name" value="Cytidine Deaminase, domain 2"/>
    <property type="match status" value="1"/>
</dbReference>
<evidence type="ECO:0000259" key="1">
    <source>
        <dbReference type="PROSITE" id="PS50249"/>
    </source>
</evidence>
<dbReference type="PANTHER" id="PTHR12947:SF13">
    <property type="entry name" value="FI19924P1"/>
    <property type="match status" value="1"/>
</dbReference>
<dbReference type="GO" id="GO:0016020">
    <property type="term" value="C:membrane"/>
    <property type="evidence" value="ECO:0007669"/>
    <property type="project" value="TreeGrafter"/>
</dbReference>
<gene>
    <name evidence="2" type="ORF">CB5_LOCUS17452</name>
</gene>
<accession>A0A6V7PTY8</accession>
<dbReference type="AlphaFoldDB" id="A0A6V7PTY8"/>
<dbReference type="GO" id="GO:0005768">
    <property type="term" value="C:endosome"/>
    <property type="evidence" value="ECO:0007669"/>
    <property type="project" value="TreeGrafter"/>
</dbReference>
<dbReference type="PROSITE" id="PS50249">
    <property type="entry name" value="MPN"/>
    <property type="match status" value="1"/>
</dbReference>
<dbReference type="InterPro" id="IPR037518">
    <property type="entry name" value="MPN"/>
</dbReference>
<sequence>MVFKSKVLRCRSRRKQSQRFENTTSMDNVEVSPNSAADAKACCTQTETPFQVAVTMARDRDICVYAVKHHYPPIDSCIEDFPPVGRVSLVIQPESRNEYLETSSAESSNSSALRDMHISARLMEEFMVLAGDNTSQNLETCGFLVLSLRMEHSISCTKWQCQALNEEEIHAILDGESLSPAGWIHTHPSQTCFLSSIDLHTQYPYQVMLPEAVAIVMAPTDSTRNYGIFRLTNPGGIAILKECKESGFHSHPDTSDGSPLFECCSNIYINHNLRLEIIDLRSSSPR</sequence>
<dbReference type="GO" id="GO:0070536">
    <property type="term" value="P:protein K63-linked deubiquitination"/>
    <property type="evidence" value="ECO:0007669"/>
    <property type="project" value="TreeGrafter"/>
</dbReference>
<dbReference type="InterPro" id="IPR000555">
    <property type="entry name" value="JAMM/MPN+_dom"/>
</dbReference>
<dbReference type="SMART" id="SM00232">
    <property type="entry name" value="JAB_MPN"/>
    <property type="match status" value="1"/>
</dbReference>
<dbReference type="GO" id="GO:0008237">
    <property type="term" value="F:metallopeptidase activity"/>
    <property type="evidence" value="ECO:0007669"/>
    <property type="project" value="InterPro"/>
</dbReference>
<reference evidence="2" key="1">
    <citation type="submission" date="2020-07" db="EMBL/GenBank/DDBJ databases">
        <authorList>
            <person name="Lin J."/>
        </authorList>
    </citation>
    <scope>NUCLEOTIDE SEQUENCE</scope>
</reference>
<evidence type="ECO:0000313" key="2">
    <source>
        <dbReference type="EMBL" id="CAD1834241.1"/>
    </source>
</evidence>
<dbReference type="PANTHER" id="PTHR12947">
    <property type="entry name" value="AMSH-LIKE PROTEASE"/>
    <property type="match status" value="1"/>
</dbReference>
<feature type="domain" description="MPN" evidence="1">
    <location>
        <begin position="100"/>
        <end position="235"/>
    </location>
</feature>
<dbReference type="EMBL" id="LR862152">
    <property type="protein sequence ID" value="CAD1834241.1"/>
    <property type="molecule type" value="Genomic_DNA"/>
</dbReference>
<dbReference type="SUPFAM" id="SSF102712">
    <property type="entry name" value="JAB1/MPN domain"/>
    <property type="match status" value="1"/>
</dbReference>
<organism evidence="2">
    <name type="scientific">Ananas comosus var. bracteatus</name>
    <name type="common">red pineapple</name>
    <dbReference type="NCBI Taxonomy" id="296719"/>
    <lineage>
        <taxon>Eukaryota</taxon>
        <taxon>Viridiplantae</taxon>
        <taxon>Streptophyta</taxon>
        <taxon>Embryophyta</taxon>
        <taxon>Tracheophyta</taxon>
        <taxon>Spermatophyta</taxon>
        <taxon>Magnoliopsida</taxon>
        <taxon>Liliopsida</taxon>
        <taxon>Poales</taxon>
        <taxon>Bromeliaceae</taxon>
        <taxon>Bromelioideae</taxon>
        <taxon>Ananas</taxon>
    </lineage>
</organism>
<dbReference type="Pfam" id="PF01398">
    <property type="entry name" value="JAB"/>
    <property type="match status" value="1"/>
</dbReference>
<proteinExistence type="predicted"/>